<proteinExistence type="predicted"/>
<accession>A0ABC9TWA5</accession>
<gene>
    <name evidence="1" type="ORF">CLOSYM_02864</name>
</gene>
<protein>
    <submittedName>
        <fullName evidence="1">Carboxyvinyl-carboxyphosphonate phosphorylmutase</fullName>
    </submittedName>
</protein>
<organism evidence="1 2">
    <name type="scientific">[Clostridium] symbiosum ATCC 14940</name>
    <dbReference type="NCBI Taxonomy" id="411472"/>
    <lineage>
        <taxon>Bacteria</taxon>
        <taxon>Bacillati</taxon>
        <taxon>Bacillota</taxon>
        <taxon>Clostridia</taxon>
        <taxon>Lachnospirales</taxon>
        <taxon>Lachnospiraceae</taxon>
        <taxon>Otoolea</taxon>
    </lineage>
</organism>
<comment type="caution">
    <text evidence="1">The sequence shown here is derived from an EMBL/GenBank/DDBJ whole genome shotgun (WGS) entry which is preliminary data.</text>
</comment>
<evidence type="ECO:0000313" key="2">
    <source>
        <dbReference type="Proteomes" id="UP000016491"/>
    </source>
</evidence>
<dbReference type="PANTHER" id="PTHR42905:SF5">
    <property type="entry name" value="CARBOXYVINYL-CARBOXYPHOSPHONATE PHOSPHORYLMUTASE, CHLOROPLASTIC"/>
    <property type="match status" value="1"/>
</dbReference>
<dbReference type="InterPro" id="IPR040442">
    <property type="entry name" value="Pyrv_kinase-like_dom_sf"/>
</dbReference>
<dbReference type="InterPro" id="IPR039556">
    <property type="entry name" value="ICL/PEPM"/>
</dbReference>
<dbReference type="SUPFAM" id="SSF51621">
    <property type="entry name" value="Phosphoenolpyruvate/pyruvate domain"/>
    <property type="match status" value="1"/>
</dbReference>
<evidence type="ECO:0000313" key="1">
    <source>
        <dbReference type="EMBL" id="ERI76005.1"/>
    </source>
</evidence>
<dbReference type="Proteomes" id="UP000016491">
    <property type="component" value="Unassembled WGS sequence"/>
</dbReference>
<dbReference type="AlphaFoldDB" id="A0ABC9TWA5"/>
<dbReference type="CDD" id="cd00377">
    <property type="entry name" value="ICL_PEPM"/>
    <property type="match status" value="1"/>
</dbReference>
<dbReference type="GO" id="GO:0016833">
    <property type="term" value="F:oxo-acid-lyase activity"/>
    <property type="evidence" value="ECO:0007669"/>
    <property type="project" value="UniProtKB-ARBA"/>
</dbReference>
<dbReference type="EMBL" id="AWSU01000224">
    <property type="protein sequence ID" value="ERI76005.1"/>
    <property type="molecule type" value="Genomic_DNA"/>
</dbReference>
<name>A0ABC9TWA5_CLOSY</name>
<reference evidence="1 2" key="1">
    <citation type="submission" date="2013-07" db="EMBL/GenBank/DDBJ databases">
        <authorList>
            <person name="Weinstock G."/>
            <person name="Sodergren E."/>
            <person name="Wylie T."/>
            <person name="Fulton L."/>
            <person name="Fulton R."/>
            <person name="Fronick C."/>
            <person name="O'Laughlin M."/>
            <person name="Godfrey J."/>
            <person name="Miner T."/>
            <person name="Herter B."/>
            <person name="Appelbaum E."/>
            <person name="Cordes M."/>
            <person name="Lek S."/>
            <person name="Wollam A."/>
            <person name="Pepin K.H."/>
            <person name="Palsikar V.B."/>
            <person name="Mitreva M."/>
            <person name="Wilson R.K."/>
        </authorList>
    </citation>
    <scope>NUCLEOTIDE SEQUENCE [LARGE SCALE GENOMIC DNA]</scope>
    <source>
        <strain evidence="1 2">ATCC 14940</strain>
    </source>
</reference>
<dbReference type="Pfam" id="PF13714">
    <property type="entry name" value="PEP_mutase"/>
    <property type="match status" value="1"/>
</dbReference>
<dbReference type="InterPro" id="IPR015813">
    <property type="entry name" value="Pyrv/PenolPyrv_kinase-like_dom"/>
</dbReference>
<dbReference type="PANTHER" id="PTHR42905">
    <property type="entry name" value="PHOSPHOENOLPYRUVATE CARBOXYLASE"/>
    <property type="match status" value="1"/>
</dbReference>
<sequence>MARRLKTGQKKEVFIMGKQSKKIRRLLAENDYLIAPCAYDALSARAIQASGFSIAGTTGYGMHGVVLGQPDTGLLALNETVSILSKMVDAVDIPILADAEGGYGSALNVIRAVKEYEKTGVAGLFIEDQKQPPNCPFIKAPELISTDEMVGKIEAAVATREDPDMVIIARTDAPFEEAIERANAYMEAGADMVKILPKSRQELEALPPRVNGPIHLGLYANKGINDGMTAADCGKLGYKIITFPVSCLFAQTASLLSLLKHIKENETDEGYDGEFMAFADYLKFIGADYYKELVDKYLRV</sequence>
<dbReference type="Gene3D" id="3.20.20.60">
    <property type="entry name" value="Phosphoenolpyruvate-binding domains"/>
    <property type="match status" value="1"/>
</dbReference>